<accession>A0ABS7KG76</accession>
<proteinExistence type="predicted"/>
<reference evidence="1 2" key="1">
    <citation type="submission" date="2020-08" db="EMBL/GenBank/DDBJ databases">
        <title>Fungal Genomes of the International Space Station.</title>
        <authorList>
            <person name="Seuylemezian A."/>
            <person name="Singh N.K."/>
            <person name="Wood J."/>
            <person name="Venkateswaran K."/>
        </authorList>
    </citation>
    <scope>NUCLEOTIDE SEQUENCE [LARGE SCALE GENOMIC DNA]</scope>
    <source>
        <strain evidence="1 2">S/N-304-OC-R4</strain>
    </source>
</reference>
<evidence type="ECO:0000313" key="2">
    <source>
        <dbReference type="Proteomes" id="UP000706031"/>
    </source>
</evidence>
<name>A0ABS7KG76_9BACL</name>
<protein>
    <submittedName>
        <fullName evidence="1">Uncharacterized protein</fullName>
    </submittedName>
</protein>
<dbReference type="EMBL" id="JACLIC010000011">
    <property type="protein sequence ID" value="MBY0203133.1"/>
    <property type="molecule type" value="Genomic_DNA"/>
</dbReference>
<comment type="caution">
    <text evidence="1">The sequence shown here is derived from an EMBL/GenBank/DDBJ whole genome shotgun (WGS) entry which is preliminary data.</text>
</comment>
<gene>
    <name evidence="1" type="ORF">H7T88_07870</name>
</gene>
<dbReference type="RefSeq" id="WP_221787958.1">
    <property type="nucleotide sequence ID" value="NZ_JACLIC010000011.1"/>
</dbReference>
<keyword evidence="2" id="KW-1185">Reference proteome</keyword>
<evidence type="ECO:0000313" key="1">
    <source>
        <dbReference type="EMBL" id="MBY0203133.1"/>
    </source>
</evidence>
<sequence>MMRDLKTANGNDRFVKISKLNIDLHYIIKFSKRNKKDLALKEIRELTLIFLLRIKSGSIFVGDVIIFLERVETLLKSSVDLKNDEHSLS</sequence>
<dbReference type="Proteomes" id="UP000706031">
    <property type="component" value="Unassembled WGS sequence"/>
</dbReference>
<organism evidence="1 2">
    <name type="scientific">Paenibacillus cucumis</name>
    <name type="common">ex Kampfer et al. 2016</name>
    <dbReference type="NCBI Taxonomy" id="1776858"/>
    <lineage>
        <taxon>Bacteria</taxon>
        <taxon>Bacillati</taxon>
        <taxon>Bacillota</taxon>
        <taxon>Bacilli</taxon>
        <taxon>Bacillales</taxon>
        <taxon>Paenibacillaceae</taxon>
        <taxon>Paenibacillus</taxon>
    </lineage>
</organism>